<dbReference type="Pfam" id="PF25969">
    <property type="entry name" value="NUDT9_N"/>
    <property type="match status" value="1"/>
</dbReference>
<evidence type="ECO:0000313" key="2">
    <source>
        <dbReference type="EMBL" id="KRX25929.1"/>
    </source>
</evidence>
<organism evidence="2 3">
    <name type="scientific">Trichinella nelsoni</name>
    <dbReference type="NCBI Taxonomy" id="6336"/>
    <lineage>
        <taxon>Eukaryota</taxon>
        <taxon>Metazoa</taxon>
        <taxon>Ecdysozoa</taxon>
        <taxon>Nematoda</taxon>
        <taxon>Enoplea</taxon>
        <taxon>Dorylaimia</taxon>
        <taxon>Trichinellida</taxon>
        <taxon>Trichinellidae</taxon>
        <taxon>Trichinella</taxon>
    </lineage>
</organism>
<keyword evidence="1" id="KW-0472">Membrane</keyword>
<dbReference type="PANTHER" id="PTHR13030:SF13">
    <property type="entry name" value="NUDIX HYDROLASE DOMAIN-CONTAINING PROTEIN"/>
    <property type="match status" value="1"/>
</dbReference>
<dbReference type="Proteomes" id="UP000054630">
    <property type="component" value="Unassembled WGS sequence"/>
</dbReference>
<accession>A0A0V0SGM1</accession>
<sequence length="608" mass="68843">MTFNSKLASSTKSISTSKSNELKSRGAKCHVLRIVVPTLARYNFNTAFLHCDVMRRRFNNIMEYLNYKEVNCIIDLLTVIFKNAELKNATLNPIQLDNAFIYSMVCHFISSNCCTDINPTVVELFDNNDDEIFTQQKQSDAYCDLSQIKNQSVLQKALLKTKKSEEHVQVPLEKALEIAKQLQLYLSESTNEEAYYIMSRLVKAEQCSSRSSSIHVLQMEIRKTNCEWRDVRDWGSDTACKVLDKEKFYTCIWTGEVDGRRVTKQYGVMCGEYSSNLFGTTDYLCDRLKYSTTDMRRVMLATVKADKSSLKIYNPPEFSATISEFGTHFDDFTPSEKTVKAYFNDKDGTIDRRTMAFKQYELKDGRPVNPAGFTGIQGRGLLPRWGPNIFCIFLVTRGTGENLEVLTVASDGNSLELPKMYVDNQETSTLRMKLLEEMYNSRAQDKITREDLIGIVKKAMKKSLMVKLGFTPDALNTDNAWMETLMVQIKDKKKKHIGKVDLKSSTSKGVEWKKIDNETKQSLISTLKSIVGDENLNETSLKIKDSKKDLKTLLKAIKYGSYYGTAISGLVLVGAWITVVCTGAVVPAAAAFMVFLSFAALALYMLLH</sequence>
<dbReference type="EMBL" id="JYDL01000009">
    <property type="protein sequence ID" value="KRX25929.1"/>
    <property type="molecule type" value="Genomic_DNA"/>
</dbReference>
<keyword evidence="1" id="KW-0812">Transmembrane</keyword>
<evidence type="ECO:0000313" key="3">
    <source>
        <dbReference type="Proteomes" id="UP000054630"/>
    </source>
</evidence>
<dbReference type="AlphaFoldDB" id="A0A0V0SGM1"/>
<dbReference type="OrthoDB" id="5917413at2759"/>
<protein>
    <submittedName>
        <fullName evidence="2">ADP-ribose pyrophosphatase, mitochondrial</fullName>
    </submittedName>
</protein>
<reference evidence="2 3" key="1">
    <citation type="submission" date="2015-01" db="EMBL/GenBank/DDBJ databases">
        <title>Evolution of Trichinella species and genotypes.</title>
        <authorList>
            <person name="Korhonen P.K."/>
            <person name="Edoardo P."/>
            <person name="Giuseppe L.R."/>
            <person name="Gasser R.B."/>
        </authorList>
    </citation>
    <scope>NUCLEOTIDE SEQUENCE [LARGE SCALE GENOMIC DNA]</scope>
    <source>
        <strain evidence="2">ISS37</strain>
    </source>
</reference>
<dbReference type="Gene3D" id="3.90.79.10">
    <property type="entry name" value="Nucleoside Triphosphate Pyrophosphohydrolase"/>
    <property type="match status" value="1"/>
</dbReference>
<dbReference type="InterPro" id="IPR039989">
    <property type="entry name" value="NUDT9"/>
</dbReference>
<dbReference type="GO" id="GO:0047631">
    <property type="term" value="F:ADP-ribose diphosphatase activity"/>
    <property type="evidence" value="ECO:0007669"/>
    <property type="project" value="InterPro"/>
</dbReference>
<keyword evidence="3" id="KW-1185">Reference proteome</keyword>
<proteinExistence type="predicted"/>
<feature type="transmembrane region" description="Helical" evidence="1">
    <location>
        <begin position="560"/>
        <end position="579"/>
    </location>
</feature>
<keyword evidence="1" id="KW-1133">Transmembrane helix</keyword>
<feature type="transmembrane region" description="Helical" evidence="1">
    <location>
        <begin position="585"/>
        <end position="607"/>
    </location>
</feature>
<dbReference type="PANTHER" id="PTHR13030">
    <property type="entry name" value="NUDIX HYDROLASE"/>
    <property type="match status" value="1"/>
</dbReference>
<evidence type="ECO:0000256" key="1">
    <source>
        <dbReference type="SAM" id="Phobius"/>
    </source>
</evidence>
<name>A0A0V0SGM1_9BILA</name>
<comment type="caution">
    <text evidence="2">The sequence shown here is derived from an EMBL/GenBank/DDBJ whole genome shotgun (WGS) entry which is preliminary data.</text>
</comment>
<gene>
    <name evidence="2" type="primary">Nudt9</name>
    <name evidence="2" type="ORF">T07_6211</name>
</gene>
<dbReference type="STRING" id="6336.A0A0V0SGM1"/>